<reference evidence="2" key="1">
    <citation type="submission" date="2023-10" db="EMBL/GenBank/DDBJ databases">
        <authorList>
            <person name="Chen Y."/>
            <person name="Shah S."/>
            <person name="Dougan E. K."/>
            <person name="Thang M."/>
            <person name="Chan C."/>
        </authorList>
    </citation>
    <scope>NUCLEOTIDE SEQUENCE [LARGE SCALE GENOMIC DNA]</scope>
</reference>
<feature type="region of interest" description="Disordered" evidence="1">
    <location>
        <begin position="55"/>
        <end position="131"/>
    </location>
</feature>
<feature type="region of interest" description="Disordered" evidence="1">
    <location>
        <begin position="147"/>
        <end position="170"/>
    </location>
</feature>
<dbReference type="Proteomes" id="UP001189429">
    <property type="component" value="Unassembled WGS sequence"/>
</dbReference>
<sequence length="368" mass="39217">MQAVTALLRHYPLAQAAANPSESWMSTLSADWDANDGVRRLAALVRLASQIAAEARAGTPRPRKSPVSASRARRAPASAAEGVTERIGGTEVNERDGQTSANDSESFESLDADARSGASADAAPQAMGPPPGWWTARAALGIFGGRRLDSKPKIKPRGQQAAGDAPPPGPSAVAVRGLLGPVADCFRRAAALDPWGEAVDLSRGPFLQGIEAYAAVLDRVGGNMGSYLLNNTRKLRTRVSAQSGQLWQGSGRRQARVGPTGQWPRRGRSASGTPPTAQDRPRWQGAAIEGPPIAQGWRTRMARSRHRPPRRACPRRGAAAAAAPASRGHGRRNALRLESRGHRRNPRSVAKVCMLVQRLCFPCYLSQP</sequence>
<feature type="compositionally biased region" description="Low complexity" evidence="1">
    <location>
        <begin position="65"/>
        <end position="80"/>
    </location>
</feature>
<feature type="compositionally biased region" description="Basic residues" evidence="1">
    <location>
        <begin position="300"/>
        <end position="314"/>
    </location>
</feature>
<feature type="region of interest" description="Disordered" evidence="1">
    <location>
        <begin position="242"/>
        <end position="283"/>
    </location>
</feature>
<organism evidence="2 3">
    <name type="scientific">Prorocentrum cordatum</name>
    <dbReference type="NCBI Taxonomy" id="2364126"/>
    <lineage>
        <taxon>Eukaryota</taxon>
        <taxon>Sar</taxon>
        <taxon>Alveolata</taxon>
        <taxon>Dinophyceae</taxon>
        <taxon>Prorocentrales</taxon>
        <taxon>Prorocentraceae</taxon>
        <taxon>Prorocentrum</taxon>
    </lineage>
</organism>
<name>A0ABN9TJT6_9DINO</name>
<feature type="compositionally biased region" description="Low complexity" evidence="1">
    <location>
        <begin position="315"/>
        <end position="327"/>
    </location>
</feature>
<keyword evidence="3" id="KW-1185">Reference proteome</keyword>
<comment type="caution">
    <text evidence="2">The sequence shown here is derived from an EMBL/GenBank/DDBJ whole genome shotgun (WGS) entry which is preliminary data.</text>
</comment>
<dbReference type="EMBL" id="CAUYUJ010014782">
    <property type="protein sequence ID" value="CAK0845962.1"/>
    <property type="molecule type" value="Genomic_DNA"/>
</dbReference>
<gene>
    <name evidence="2" type="ORF">PCOR1329_LOCUS39599</name>
</gene>
<protein>
    <submittedName>
        <fullName evidence="2">Uncharacterized protein</fullName>
    </submittedName>
</protein>
<feature type="region of interest" description="Disordered" evidence="1">
    <location>
        <begin position="299"/>
        <end position="344"/>
    </location>
</feature>
<proteinExistence type="predicted"/>
<evidence type="ECO:0000313" key="3">
    <source>
        <dbReference type="Proteomes" id="UP001189429"/>
    </source>
</evidence>
<evidence type="ECO:0000313" key="2">
    <source>
        <dbReference type="EMBL" id="CAK0845962.1"/>
    </source>
</evidence>
<evidence type="ECO:0000256" key="1">
    <source>
        <dbReference type="SAM" id="MobiDB-lite"/>
    </source>
</evidence>
<accession>A0ABN9TJT6</accession>
<feature type="compositionally biased region" description="Low complexity" evidence="1">
    <location>
        <begin position="115"/>
        <end position="126"/>
    </location>
</feature>